<evidence type="ECO:0000313" key="2">
    <source>
        <dbReference type="EMBL" id="KOM56002.1"/>
    </source>
</evidence>
<sequence>MADARCKMPTRRRTGGASSSRPCAPHPATIEGWIFDPEKQAEFAHFWQERRIIGVKFVRLEYYRFYGFQFPNLFAAQGLTNLVEQKGCIYPDLIRVIYHNLPYREDIVTTKVKGVRIILDDYIWTNVAMLPIWDDVMKVHLGILDFNRLLAFQSFLRNPQQ</sequence>
<name>A0A0L9VMA3_PHAAN</name>
<dbReference type="Gramene" id="KOM56002">
    <property type="protein sequence ID" value="KOM56002"/>
    <property type="gene ID" value="LR48_Vigan10g189400"/>
</dbReference>
<organism evidence="2 3">
    <name type="scientific">Phaseolus angularis</name>
    <name type="common">Azuki bean</name>
    <name type="synonym">Vigna angularis</name>
    <dbReference type="NCBI Taxonomy" id="3914"/>
    <lineage>
        <taxon>Eukaryota</taxon>
        <taxon>Viridiplantae</taxon>
        <taxon>Streptophyta</taxon>
        <taxon>Embryophyta</taxon>
        <taxon>Tracheophyta</taxon>
        <taxon>Spermatophyta</taxon>
        <taxon>Magnoliopsida</taxon>
        <taxon>eudicotyledons</taxon>
        <taxon>Gunneridae</taxon>
        <taxon>Pentapetalae</taxon>
        <taxon>rosids</taxon>
        <taxon>fabids</taxon>
        <taxon>Fabales</taxon>
        <taxon>Fabaceae</taxon>
        <taxon>Papilionoideae</taxon>
        <taxon>50 kb inversion clade</taxon>
        <taxon>NPAAA clade</taxon>
        <taxon>indigoferoid/millettioid clade</taxon>
        <taxon>Phaseoleae</taxon>
        <taxon>Vigna</taxon>
    </lineage>
</organism>
<protein>
    <submittedName>
        <fullName evidence="2">Uncharacterized protein</fullName>
    </submittedName>
</protein>
<gene>
    <name evidence="2" type="ORF">LR48_Vigan10g189400</name>
</gene>
<evidence type="ECO:0000256" key="1">
    <source>
        <dbReference type="SAM" id="MobiDB-lite"/>
    </source>
</evidence>
<proteinExistence type="predicted"/>
<reference evidence="3" key="1">
    <citation type="journal article" date="2015" name="Proc. Natl. Acad. Sci. U.S.A.">
        <title>Genome sequencing of adzuki bean (Vigna angularis) provides insight into high starch and low fat accumulation and domestication.</title>
        <authorList>
            <person name="Yang K."/>
            <person name="Tian Z."/>
            <person name="Chen C."/>
            <person name="Luo L."/>
            <person name="Zhao B."/>
            <person name="Wang Z."/>
            <person name="Yu L."/>
            <person name="Li Y."/>
            <person name="Sun Y."/>
            <person name="Li W."/>
            <person name="Chen Y."/>
            <person name="Li Y."/>
            <person name="Zhang Y."/>
            <person name="Ai D."/>
            <person name="Zhao J."/>
            <person name="Shang C."/>
            <person name="Ma Y."/>
            <person name="Wu B."/>
            <person name="Wang M."/>
            <person name="Gao L."/>
            <person name="Sun D."/>
            <person name="Zhang P."/>
            <person name="Guo F."/>
            <person name="Wang W."/>
            <person name="Li Y."/>
            <person name="Wang J."/>
            <person name="Varshney R.K."/>
            <person name="Wang J."/>
            <person name="Ling H.Q."/>
            <person name="Wan P."/>
        </authorList>
    </citation>
    <scope>NUCLEOTIDE SEQUENCE</scope>
    <source>
        <strain evidence="3">cv. Jingnong 6</strain>
    </source>
</reference>
<dbReference type="AlphaFoldDB" id="A0A0L9VMA3"/>
<accession>A0A0L9VMA3</accession>
<dbReference type="Proteomes" id="UP000053144">
    <property type="component" value="Chromosome 10"/>
</dbReference>
<dbReference type="EMBL" id="CM003380">
    <property type="protein sequence ID" value="KOM56002.1"/>
    <property type="molecule type" value="Genomic_DNA"/>
</dbReference>
<feature type="region of interest" description="Disordered" evidence="1">
    <location>
        <begin position="1"/>
        <end position="24"/>
    </location>
</feature>
<evidence type="ECO:0000313" key="3">
    <source>
        <dbReference type="Proteomes" id="UP000053144"/>
    </source>
</evidence>